<dbReference type="Proteomes" id="UP001564760">
    <property type="component" value="Unassembled WGS sequence"/>
</dbReference>
<evidence type="ECO:0000313" key="2">
    <source>
        <dbReference type="EMBL" id="MEY8016341.1"/>
    </source>
</evidence>
<protein>
    <submittedName>
        <fullName evidence="2">Uncharacterized protein</fullName>
    </submittedName>
</protein>
<accession>A0ABV4C1C9</accession>
<keyword evidence="3" id="KW-1185">Reference proteome</keyword>
<dbReference type="RefSeq" id="WP_369738720.1">
    <property type="nucleotide sequence ID" value="NZ_JBGEDP010000001.1"/>
</dbReference>
<name>A0ABV4C1C9_9MYCO</name>
<reference evidence="2 3" key="1">
    <citation type="submission" date="2024-08" db="EMBL/GenBank/DDBJ databases">
        <title>Mycobacterium servetensis sp. nov., a novel rapid-growing mycobacterial species recovered from a human patient in Zaragoza, Spain.</title>
        <authorList>
            <person name="Tristancho-Baro A.I."/>
            <person name="Buenestado-Serrano S."/>
            <person name="Garcia De Viedma D."/>
            <person name="Milagro-Beamonte A."/>
            <person name="Burillo N."/>
            <person name="Sanz S."/>
            <person name="Lopez-Calleja A.I."/>
            <person name="Penas-Utrilla D."/>
            <person name="Guardingo M."/>
            <person name="Garcia M.J."/>
            <person name="Vinuelas-Bayon J."/>
        </authorList>
    </citation>
    <scope>NUCLEOTIDE SEQUENCE [LARGE SCALE GENOMIC DNA]</scope>
    <source>
        <strain evidence="3">HUMS_12744610</strain>
    </source>
</reference>
<feature type="region of interest" description="Disordered" evidence="1">
    <location>
        <begin position="46"/>
        <end position="90"/>
    </location>
</feature>
<organism evidence="2 3">
    <name type="scientific">Mycobacterium servetii</name>
    <dbReference type="NCBI Taxonomy" id="3237418"/>
    <lineage>
        <taxon>Bacteria</taxon>
        <taxon>Bacillati</taxon>
        <taxon>Actinomycetota</taxon>
        <taxon>Actinomycetes</taxon>
        <taxon>Mycobacteriales</taxon>
        <taxon>Mycobacteriaceae</taxon>
        <taxon>Mycobacterium</taxon>
    </lineage>
</organism>
<proteinExistence type="predicted"/>
<dbReference type="EMBL" id="JBGEDP010000001">
    <property type="protein sequence ID" value="MEY8016341.1"/>
    <property type="molecule type" value="Genomic_DNA"/>
</dbReference>
<evidence type="ECO:0000313" key="3">
    <source>
        <dbReference type="Proteomes" id="UP001564760"/>
    </source>
</evidence>
<comment type="caution">
    <text evidence="2">The sequence shown here is derived from an EMBL/GenBank/DDBJ whole genome shotgun (WGS) entry which is preliminary data.</text>
</comment>
<sequence length="90" mass="10112">MNTNRLPAVIANRRRTRKEISVRFDRRPTADADRPTSSFVRTHMDNSNLFSHPEAPEYVVSGEASGKPVEHPVFSDRPSGDAGARAKERH</sequence>
<evidence type="ECO:0000256" key="1">
    <source>
        <dbReference type="SAM" id="MobiDB-lite"/>
    </source>
</evidence>
<gene>
    <name evidence="2" type="ORF">AB8998_15725</name>
</gene>